<dbReference type="InterPro" id="IPR016186">
    <property type="entry name" value="C-type_lectin-like/link_sf"/>
</dbReference>
<accession>A0A9W2XIN1</accession>
<sequence>MLMRTMMDTTLLKVFYLSGWFIFSSGLYHEYHFVNTNLTWSQALTYCRTTYTDLATIETITEMNQVINISSSSNSQVWIGLYYGYYGQWTYDIRAFTLVDWQNQIENGQLLQYCLSRSFSTNGGWSDENCSLEHPFVCVNGTQEVYVNQPMDWFTAWRYCRENFTDLDSYGYVPWNPSSWLYNAWYNNQNLNNLVPPDVRVWIGFVLHPQMYWSDRSSSLFRYWDNSTFSYGSVYAGWLRGAVDLQRSGKWRLLPDYATLPFVCYGSLKVSTTTQAPTVDKKSITVLKLRLSSSVDLNNPNVSDNILKQLQDRLKEKGVSGVTLRWRKQPDGKIFHKEEKPTHVNDGC</sequence>
<protein>
    <submittedName>
        <fullName evidence="4">C-type mannose receptor 2-like</fullName>
    </submittedName>
</protein>
<dbReference type="PANTHER" id="PTHR45784:SF3">
    <property type="entry name" value="C-TYPE LECTIN DOMAIN FAMILY 4 MEMBER K-LIKE-RELATED"/>
    <property type="match status" value="1"/>
</dbReference>
<dbReference type="InterPro" id="IPR001304">
    <property type="entry name" value="C-type_lectin-like"/>
</dbReference>
<dbReference type="SUPFAM" id="SSF56436">
    <property type="entry name" value="C-type lectin-like"/>
    <property type="match status" value="2"/>
</dbReference>
<dbReference type="AlphaFoldDB" id="A0A9W2XIN1"/>
<dbReference type="SMART" id="SM00034">
    <property type="entry name" value="CLECT"/>
    <property type="match status" value="1"/>
</dbReference>
<dbReference type="GeneID" id="114849586"/>
<dbReference type="Gene3D" id="3.10.100.10">
    <property type="entry name" value="Mannose-Binding Protein A, subunit A"/>
    <property type="match status" value="2"/>
</dbReference>
<dbReference type="Proteomes" id="UP000515150">
    <property type="component" value="Chromosome 2"/>
</dbReference>
<dbReference type="CDD" id="cd00037">
    <property type="entry name" value="CLECT"/>
    <property type="match status" value="1"/>
</dbReference>
<name>A0A9W2XIN1_BETSP</name>
<evidence type="ECO:0000313" key="4">
    <source>
        <dbReference type="RefSeq" id="XP_055361836.1"/>
    </source>
</evidence>
<dbReference type="RefSeq" id="XP_055361836.1">
    <property type="nucleotide sequence ID" value="XM_055505861.1"/>
</dbReference>
<dbReference type="InterPro" id="IPR016187">
    <property type="entry name" value="CTDL_fold"/>
</dbReference>
<evidence type="ECO:0000313" key="3">
    <source>
        <dbReference type="Proteomes" id="UP000515150"/>
    </source>
</evidence>
<keyword evidence="1" id="KW-1015">Disulfide bond</keyword>
<dbReference type="InterPro" id="IPR018378">
    <property type="entry name" value="C-type_lectin_CS"/>
</dbReference>
<dbReference type="KEGG" id="bspl:114849586"/>
<dbReference type="PANTHER" id="PTHR45784">
    <property type="entry name" value="C-TYPE LECTIN DOMAIN FAMILY 20 MEMBER A-RELATED"/>
    <property type="match status" value="1"/>
</dbReference>
<feature type="domain" description="C-type lectin" evidence="2">
    <location>
        <begin position="31"/>
        <end position="139"/>
    </location>
</feature>
<evidence type="ECO:0000259" key="2">
    <source>
        <dbReference type="PROSITE" id="PS50041"/>
    </source>
</evidence>
<reference evidence="4" key="1">
    <citation type="submission" date="2025-08" db="UniProtKB">
        <authorList>
            <consortium name="RefSeq"/>
        </authorList>
    </citation>
    <scope>IDENTIFICATION</scope>
</reference>
<dbReference type="Pfam" id="PF00059">
    <property type="entry name" value="Lectin_C"/>
    <property type="match status" value="1"/>
</dbReference>
<evidence type="ECO:0000256" key="1">
    <source>
        <dbReference type="ARBA" id="ARBA00023157"/>
    </source>
</evidence>
<dbReference type="PROSITE" id="PS50041">
    <property type="entry name" value="C_TYPE_LECTIN_2"/>
    <property type="match status" value="1"/>
</dbReference>
<gene>
    <name evidence="4" type="primary">LOC114849586</name>
</gene>
<organism evidence="3 4">
    <name type="scientific">Betta splendens</name>
    <name type="common">Siamese fighting fish</name>
    <dbReference type="NCBI Taxonomy" id="158456"/>
    <lineage>
        <taxon>Eukaryota</taxon>
        <taxon>Metazoa</taxon>
        <taxon>Chordata</taxon>
        <taxon>Craniata</taxon>
        <taxon>Vertebrata</taxon>
        <taxon>Euteleostomi</taxon>
        <taxon>Actinopterygii</taxon>
        <taxon>Neopterygii</taxon>
        <taxon>Teleostei</taxon>
        <taxon>Neoteleostei</taxon>
        <taxon>Acanthomorphata</taxon>
        <taxon>Anabantaria</taxon>
        <taxon>Anabantiformes</taxon>
        <taxon>Anabantoidei</taxon>
        <taxon>Osphronemidae</taxon>
        <taxon>Betta</taxon>
    </lineage>
</organism>
<keyword evidence="3" id="KW-1185">Reference proteome</keyword>
<dbReference type="OrthoDB" id="6369810at2759"/>
<dbReference type="PROSITE" id="PS00615">
    <property type="entry name" value="C_TYPE_LECTIN_1"/>
    <property type="match status" value="1"/>
</dbReference>
<proteinExistence type="predicted"/>